<reference evidence="2 3" key="1">
    <citation type="submission" date="2024-01" db="EMBL/GenBank/DDBJ databases">
        <title>A telomere-to-telomere, gap-free genome of sweet tea (Lithocarpus litseifolius).</title>
        <authorList>
            <person name="Zhou J."/>
        </authorList>
    </citation>
    <scope>NUCLEOTIDE SEQUENCE [LARGE SCALE GENOMIC DNA]</scope>
    <source>
        <strain evidence="2">Zhou-2022a</strain>
        <tissue evidence="2">Leaf</tissue>
    </source>
</reference>
<dbReference type="Gene3D" id="3.30.420.10">
    <property type="entry name" value="Ribonuclease H-like superfamily/Ribonuclease H"/>
    <property type="match status" value="1"/>
</dbReference>
<dbReference type="Pfam" id="PF13456">
    <property type="entry name" value="RVT_3"/>
    <property type="match status" value="1"/>
</dbReference>
<dbReference type="PANTHER" id="PTHR47074:SF48">
    <property type="entry name" value="POLYNUCLEOTIDYL TRANSFERASE, RIBONUCLEASE H-LIKE SUPERFAMILY PROTEIN"/>
    <property type="match status" value="1"/>
</dbReference>
<dbReference type="CDD" id="cd06222">
    <property type="entry name" value="RNase_H_like"/>
    <property type="match status" value="1"/>
</dbReference>
<keyword evidence="3" id="KW-1185">Reference proteome</keyword>
<evidence type="ECO:0000313" key="2">
    <source>
        <dbReference type="EMBL" id="KAL0006865.1"/>
    </source>
</evidence>
<comment type="caution">
    <text evidence="2">The sequence shown here is derived from an EMBL/GenBank/DDBJ whole genome shotgun (WGS) entry which is preliminary data.</text>
</comment>
<proteinExistence type="predicted"/>
<dbReference type="InterPro" id="IPR036397">
    <property type="entry name" value="RNaseH_sf"/>
</dbReference>
<dbReference type="GO" id="GO:0003676">
    <property type="term" value="F:nucleic acid binding"/>
    <property type="evidence" value="ECO:0007669"/>
    <property type="project" value="InterPro"/>
</dbReference>
<accession>A0AAW2DCC3</accession>
<dbReference type="InterPro" id="IPR044730">
    <property type="entry name" value="RNase_H-like_dom_plant"/>
</dbReference>
<dbReference type="InterPro" id="IPR052929">
    <property type="entry name" value="RNase_H-like_EbsB-rel"/>
</dbReference>
<protein>
    <recommendedName>
        <fullName evidence="1">RNase H type-1 domain-containing protein</fullName>
    </recommendedName>
</protein>
<evidence type="ECO:0000259" key="1">
    <source>
        <dbReference type="Pfam" id="PF13456"/>
    </source>
</evidence>
<name>A0AAW2DCC3_9ROSI</name>
<dbReference type="Proteomes" id="UP001459277">
    <property type="component" value="Unassembled WGS sequence"/>
</dbReference>
<feature type="domain" description="RNase H type-1" evidence="1">
    <location>
        <begin position="106"/>
        <end position="228"/>
    </location>
</feature>
<sequence length="257" mass="29001">MLNSVWVATDFWSCRSSMQFLDFRELLGWIMQQQKQPELFAFTVWGIWTQRNRTRVQQPGCSLQQLAQESKCRLTEFIDINPLPQPRPPLPRARWKPPPTDLVKINFDGAVFSDVNKSGVGAVARNCNGAVLASMSQQIPQAYKPEEVEALAARFALQFALDIGCTNLILEGDSKNLMTWLSNDSEVLSYGGLLLDDIRRLSSFFSQLHYSHIRREGNNVAHSLARYAAHISDFLVWMENVPPQFSAVIQADLAGVS</sequence>
<dbReference type="InterPro" id="IPR002156">
    <property type="entry name" value="RNaseH_domain"/>
</dbReference>
<dbReference type="SUPFAM" id="SSF53098">
    <property type="entry name" value="Ribonuclease H-like"/>
    <property type="match status" value="1"/>
</dbReference>
<dbReference type="AlphaFoldDB" id="A0AAW2DCC3"/>
<dbReference type="InterPro" id="IPR012337">
    <property type="entry name" value="RNaseH-like_sf"/>
</dbReference>
<dbReference type="GO" id="GO:0004523">
    <property type="term" value="F:RNA-DNA hybrid ribonuclease activity"/>
    <property type="evidence" value="ECO:0007669"/>
    <property type="project" value="InterPro"/>
</dbReference>
<dbReference type="EMBL" id="JAZDWU010000003">
    <property type="protein sequence ID" value="KAL0006865.1"/>
    <property type="molecule type" value="Genomic_DNA"/>
</dbReference>
<evidence type="ECO:0000313" key="3">
    <source>
        <dbReference type="Proteomes" id="UP001459277"/>
    </source>
</evidence>
<organism evidence="2 3">
    <name type="scientific">Lithocarpus litseifolius</name>
    <dbReference type="NCBI Taxonomy" id="425828"/>
    <lineage>
        <taxon>Eukaryota</taxon>
        <taxon>Viridiplantae</taxon>
        <taxon>Streptophyta</taxon>
        <taxon>Embryophyta</taxon>
        <taxon>Tracheophyta</taxon>
        <taxon>Spermatophyta</taxon>
        <taxon>Magnoliopsida</taxon>
        <taxon>eudicotyledons</taxon>
        <taxon>Gunneridae</taxon>
        <taxon>Pentapetalae</taxon>
        <taxon>rosids</taxon>
        <taxon>fabids</taxon>
        <taxon>Fagales</taxon>
        <taxon>Fagaceae</taxon>
        <taxon>Lithocarpus</taxon>
    </lineage>
</organism>
<gene>
    <name evidence="2" type="ORF">SO802_008367</name>
</gene>
<dbReference type="PANTHER" id="PTHR47074">
    <property type="entry name" value="BNAC02G40300D PROTEIN"/>
    <property type="match status" value="1"/>
</dbReference>